<accession>V2WUX9</accession>
<organism evidence="2 3">
    <name type="scientific">Moniliophthora roreri (strain MCA 2997)</name>
    <name type="common">Cocoa frosty pod rot fungus</name>
    <name type="synonym">Crinipellis roreri</name>
    <dbReference type="NCBI Taxonomy" id="1381753"/>
    <lineage>
        <taxon>Eukaryota</taxon>
        <taxon>Fungi</taxon>
        <taxon>Dikarya</taxon>
        <taxon>Basidiomycota</taxon>
        <taxon>Agaricomycotina</taxon>
        <taxon>Agaricomycetes</taxon>
        <taxon>Agaricomycetidae</taxon>
        <taxon>Agaricales</taxon>
        <taxon>Marasmiineae</taxon>
        <taxon>Marasmiaceae</taxon>
        <taxon>Moniliophthora</taxon>
    </lineage>
</organism>
<gene>
    <name evidence="2" type="ORF">Moror_10187</name>
</gene>
<feature type="compositionally biased region" description="Polar residues" evidence="1">
    <location>
        <begin position="1"/>
        <end position="13"/>
    </location>
</feature>
<dbReference type="HOGENOM" id="CLU_2638626_0_0_1"/>
<dbReference type="Proteomes" id="UP000017559">
    <property type="component" value="Unassembled WGS sequence"/>
</dbReference>
<name>V2WUX9_MONRO</name>
<proteinExistence type="predicted"/>
<keyword evidence="3" id="KW-1185">Reference proteome</keyword>
<dbReference type="AlphaFoldDB" id="V2WUX9"/>
<evidence type="ECO:0000313" key="3">
    <source>
        <dbReference type="Proteomes" id="UP000017559"/>
    </source>
</evidence>
<evidence type="ECO:0000313" key="2">
    <source>
        <dbReference type="EMBL" id="ESK84356.1"/>
    </source>
</evidence>
<protein>
    <submittedName>
        <fullName evidence="2">Uncharacterized protein</fullName>
    </submittedName>
</protein>
<dbReference type="EMBL" id="AWSO01001312">
    <property type="protein sequence ID" value="ESK84356.1"/>
    <property type="molecule type" value="Genomic_DNA"/>
</dbReference>
<feature type="region of interest" description="Disordered" evidence="1">
    <location>
        <begin position="1"/>
        <end position="77"/>
    </location>
</feature>
<dbReference type="KEGG" id="mrr:Moror_10187"/>
<comment type="caution">
    <text evidence="2">The sequence shown here is derived from an EMBL/GenBank/DDBJ whole genome shotgun (WGS) entry which is preliminary data.</text>
</comment>
<sequence>MTSNMSKNYNPNQTKKHIDRNHNVYLTSDYRHNNAANNGTGGHQNADDGDKAYSTSNRGSYSTTNNGVDFSDRRPRA</sequence>
<feature type="compositionally biased region" description="Polar residues" evidence="1">
    <location>
        <begin position="53"/>
        <end position="68"/>
    </location>
</feature>
<evidence type="ECO:0000256" key="1">
    <source>
        <dbReference type="SAM" id="MobiDB-lite"/>
    </source>
</evidence>
<reference evidence="2 3" key="1">
    <citation type="journal article" date="2014" name="BMC Genomics">
        <title>Genome and secretome analysis of the hemibiotrophic fungal pathogen, Moniliophthora roreri, which causes frosty pod rot disease of cacao: mechanisms of the biotrophic and necrotrophic phases.</title>
        <authorList>
            <person name="Meinhardt L.W."/>
            <person name="Costa G.G.L."/>
            <person name="Thomazella D.P.T."/>
            <person name="Teixeira P.J.P.L."/>
            <person name="Carazzolle M.F."/>
            <person name="Schuster S.C."/>
            <person name="Carlson J.E."/>
            <person name="Guiltinan M.J."/>
            <person name="Mieczkowski P."/>
            <person name="Farmer A."/>
            <person name="Ramaraj T."/>
            <person name="Crozier J."/>
            <person name="Davis R.E."/>
            <person name="Shao J."/>
            <person name="Melnick R.L."/>
            <person name="Pereira G.A.G."/>
            <person name="Bailey B.A."/>
        </authorList>
    </citation>
    <scope>NUCLEOTIDE SEQUENCE [LARGE SCALE GENOMIC DNA]</scope>
    <source>
        <strain evidence="2 3">MCA 2997</strain>
    </source>
</reference>